<sequence length="488" mass="53996">MTTKSSSRALSILKVLAIVTLLTTLNAVSASTSTKVNTQLHALHFDRNDVSSHRFLRAATVQEERKLGVSLPGLGQAASSTKAWAANLIQKLQLKWWQLRKKSPNDVFVKLKLQQAESNLFESPTFAKWVTYVTKNSKDTPETEIFLTLAFHYRDAPLAKMLAAAKEVDSTRELWPLNWKDQSSRWIEAGKSPADVFTLLALEKAGVHVFSNPQFARWTNYIAQAKTADADAFIYRALKTYNSDDALVKMFAEAKKVDSTKVLATKMEGLQLSSWVNGKKSPDDLFKSLALDKAGTKAFEAPQFAGWTDFIAQTNTKNPDMAIYITLGTHYSDEALAKMFAAAKEADAAKALATRMEGIQLTNWVNGEKSPDQVFKILGLNKMGAEGFANPQFARWTELIATASTKDPNVAMFTTLAAHYSDDALARMLMAAGKVESTENPAANLRLLQFEKWFSQGKTPASKISRDFEKFYGKREEPPAGPSSPINS</sequence>
<evidence type="ECO:0000256" key="5">
    <source>
        <dbReference type="ARBA" id="ARBA00022729"/>
    </source>
</evidence>
<evidence type="ECO:0000256" key="8">
    <source>
        <dbReference type="SAM" id="SignalP"/>
    </source>
</evidence>
<keyword evidence="5 8" id="KW-0732">Signal</keyword>
<dbReference type="Proteomes" id="UP000602510">
    <property type="component" value="Unassembled WGS sequence"/>
</dbReference>
<evidence type="ECO:0000313" key="12">
    <source>
        <dbReference type="Proteomes" id="UP000602510"/>
    </source>
</evidence>
<evidence type="ECO:0000256" key="3">
    <source>
        <dbReference type="ARBA" id="ARBA00010400"/>
    </source>
</evidence>
<protein>
    <recommendedName>
        <fullName evidence="9">RxLR effector PexRD54 WY domain-containing protein</fullName>
    </recommendedName>
</protein>
<feature type="domain" description="RxLR effector PexRD54 WY" evidence="9">
    <location>
        <begin position="360"/>
        <end position="396"/>
    </location>
</feature>
<dbReference type="InterPro" id="IPR054463">
    <property type="entry name" value="PexRD54_WY"/>
</dbReference>
<dbReference type="Pfam" id="PF22748">
    <property type="entry name" value="PexRD54_WY"/>
    <property type="match status" value="3"/>
</dbReference>
<accession>A0A833TBZ9</accession>
<feature type="chain" id="PRO_5036239748" description="RxLR effector PexRD54 WY domain-containing protein" evidence="8">
    <location>
        <begin position="31"/>
        <end position="488"/>
    </location>
</feature>
<keyword evidence="6" id="KW-0843">Virulence</keyword>
<evidence type="ECO:0000313" key="11">
    <source>
        <dbReference type="EMBL" id="KAF4138817.1"/>
    </source>
</evidence>
<gene>
    <name evidence="10" type="ORF">GN244_ATG00664</name>
    <name evidence="11" type="ORF">GN958_ATG12026</name>
</gene>
<dbReference type="EMBL" id="JAACNO010001630">
    <property type="protein sequence ID" value="KAF4138817.1"/>
    <property type="molecule type" value="Genomic_DNA"/>
</dbReference>
<dbReference type="AlphaFoldDB" id="A0A833TBZ9"/>
<evidence type="ECO:0000256" key="1">
    <source>
        <dbReference type="ARBA" id="ARBA00004340"/>
    </source>
</evidence>
<feature type="region of interest" description="Disordered" evidence="7">
    <location>
        <begin position="469"/>
        <end position="488"/>
    </location>
</feature>
<reference evidence="10" key="1">
    <citation type="submission" date="2020-04" db="EMBL/GenBank/DDBJ databases">
        <title>Hybrid Assembly of Korean Phytophthora infestans isolates.</title>
        <authorList>
            <person name="Prokchorchik M."/>
            <person name="Lee Y."/>
            <person name="Seo J."/>
            <person name="Cho J.-H."/>
            <person name="Park Y.-E."/>
            <person name="Jang D.-C."/>
            <person name="Im J.-S."/>
            <person name="Choi J.-G."/>
            <person name="Park H.-J."/>
            <person name="Lee G.-B."/>
            <person name="Lee Y.-G."/>
            <person name="Hong S.-Y."/>
            <person name="Cho K."/>
            <person name="Sohn K.H."/>
        </authorList>
    </citation>
    <scope>NUCLEOTIDE SEQUENCE</scope>
    <source>
        <strain evidence="10">KR_1_A1</strain>
        <strain evidence="11">KR_2_A2</strain>
    </source>
</reference>
<name>A0A833TBZ9_PHYIN</name>
<dbReference type="EMBL" id="WSZM01000011">
    <property type="protein sequence ID" value="KAF4046838.1"/>
    <property type="molecule type" value="Genomic_DNA"/>
</dbReference>
<evidence type="ECO:0000256" key="6">
    <source>
        <dbReference type="ARBA" id="ARBA00023026"/>
    </source>
</evidence>
<comment type="similarity">
    <text evidence="3">Belongs to the RxLR effector family.</text>
</comment>
<proteinExistence type="inferred from homology"/>
<feature type="compositionally biased region" description="Basic and acidic residues" evidence="7">
    <location>
        <begin position="469"/>
        <end position="478"/>
    </location>
</feature>
<dbReference type="GO" id="GO:0043657">
    <property type="term" value="C:host cell"/>
    <property type="evidence" value="ECO:0007669"/>
    <property type="project" value="UniProtKB-SubCell"/>
</dbReference>
<dbReference type="Pfam" id="PF16810">
    <property type="entry name" value="RXLR"/>
    <property type="match status" value="1"/>
</dbReference>
<evidence type="ECO:0000313" key="10">
    <source>
        <dbReference type="EMBL" id="KAF4046838.1"/>
    </source>
</evidence>
<feature type="domain" description="RxLR effector PexRD54 WY" evidence="9">
    <location>
        <begin position="182"/>
        <end position="222"/>
    </location>
</feature>
<comment type="caution">
    <text evidence="10">The sequence shown here is derived from an EMBL/GenBank/DDBJ whole genome shotgun (WGS) entry which is preliminary data.</text>
</comment>
<feature type="signal peptide" evidence="8">
    <location>
        <begin position="1"/>
        <end position="30"/>
    </location>
</feature>
<comment type="subcellular location">
    <subcellularLocation>
        <location evidence="1">Host cell</location>
    </subcellularLocation>
    <subcellularLocation>
        <location evidence="2">Secreted</location>
    </subcellularLocation>
</comment>
<organism evidence="10 12">
    <name type="scientific">Phytophthora infestans</name>
    <name type="common">Potato late blight agent</name>
    <name type="synonym">Botrytis infestans</name>
    <dbReference type="NCBI Taxonomy" id="4787"/>
    <lineage>
        <taxon>Eukaryota</taxon>
        <taxon>Sar</taxon>
        <taxon>Stramenopiles</taxon>
        <taxon>Oomycota</taxon>
        <taxon>Peronosporomycetes</taxon>
        <taxon>Peronosporales</taxon>
        <taxon>Peronosporaceae</taxon>
        <taxon>Phytophthora</taxon>
    </lineage>
</organism>
<dbReference type="GO" id="GO:0005576">
    <property type="term" value="C:extracellular region"/>
    <property type="evidence" value="ECO:0007669"/>
    <property type="project" value="UniProtKB-SubCell"/>
</dbReference>
<dbReference type="Proteomes" id="UP000704712">
    <property type="component" value="Unassembled WGS sequence"/>
</dbReference>
<evidence type="ECO:0000259" key="9">
    <source>
        <dbReference type="Pfam" id="PF22748"/>
    </source>
</evidence>
<evidence type="ECO:0000256" key="4">
    <source>
        <dbReference type="ARBA" id="ARBA00022525"/>
    </source>
</evidence>
<evidence type="ECO:0000256" key="7">
    <source>
        <dbReference type="SAM" id="MobiDB-lite"/>
    </source>
</evidence>
<keyword evidence="12" id="KW-1185">Reference proteome</keyword>
<keyword evidence="4" id="KW-0964">Secreted</keyword>
<feature type="domain" description="RxLR effector PexRD54 WY" evidence="9">
    <location>
        <begin position="271"/>
        <end position="309"/>
    </location>
</feature>
<dbReference type="InterPro" id="IPR031825">
    <property type="entry name" value="RXLR"/>
</dbReference>
<evidence type="ECO:0000256" key="2">
    <source>
        <dbReference type="ARBA" id="ARBA00004613"/>
    </source>
</evidence>